<dbReference type="RefSeq" id="WP_048202352.1">
    <property type="nucleotide sequence ID" value="NZ_CP009149.1"/>
</dbReference>
<evidence type="ECO:0000313" key="7">
    <source>
        <dbReference type="Proteomes" id="UP000028781"/>
    </source>
</evidence>
<dbReference type="Gene3D" id="2.40.40.20">
    <property type="match status" value="1"/>
</dbReference>
<evidence type="ECO:0000256" key="3">
    <source>
        <dbReference type="ARBA" id="ARBA00022737"/>
    </source>
</evidence>
<accession>A0A076LDF4</accession>
<dbReference type="InterPro" id="IPR012048">
    <property type="entry name" value="Formylmethanofuran_DH_csu/dsu"/>
</dbReference>
<keyword evidence="7" id="KW-1185">Reference proteome</keyword>
<evidence type="ECO:0000259" key="5">
    <source>
        <dbReference type="Pfam" id="PF01568"/>
    </source>
</evidence>
<dbReference type="Gene3D" id="2.160.20.60">
    <property type="entry name" value="Glutamate synthase, alpha subunit, C-terminal domain"/>
    <property type="match status" value="2"/>
</dbReference>
<dbReference type="PIRSF" id="PIRSF036633">
    <property type="entry name" value="FmdC_D"/>
    <property type="match status" value="1"/>
</dbReference>
<keyword evidence="3" id="KW-0677">Repeat</keyword>
<dbReference type="HOGENOM" id="CLU_661592_0_0_2"/>
<proteinExistence type="predicted"/>
<gene>
    <name evidence="6" type="ORF">JH146_1419</name>
</gene>
<evidence type="ECO:0000256" key="2">
    <source>
        <dbReference type="ARBA" id="ARBA00012692"/>
    </source>
</evidence>
<dbReference type="GO" id="GO:0018493">
    <property type="term" value="F:formylmethanofuran dehydrogenase activity"/>
    <property type="evidence" value="ECO:0007669"/>
    <property type="project" value="UniProtKB-EC"/>
</dbReference>
<dbReference type="InterPro" id="IPR009010">
    <property type="entry name" value="Asp_de-COase-like_dom_sf"/>
</dbReference>
<dbReference type="KEGG" id="mjh:JH146_1419"/>
<dbReference type="InterPro" id="IPR036485">
    <property type="entry name" value="Glu_synth_asu_C_sf"/>
</dbReference>
<dbReference type="Proteomes" id="UP000028781">
    <property type="component" value="Chromosome"/>
</dbReference>
<evidence type="ECO:0000256" key="4">
    <source>
        <dbReference type="ARBA" id="ARBA00048228"/>
    </source>
</evidence>
<organism evidence="6 7">
    <name type="scientific">Methanocaldococcus bathoardescens</name>
    <dbReference type="NCBI Taxonomy" id="1301915"/>
    <lineage>
        <taxon>Archaea</taxon>
        <taxon>Methanobacteriati</taxon>
        <taxon>Methanobacteriota</taxon>
        <taxon>Methanomada group</taxon>
        <taxon>Methanococci</taxon>
        <taxon>Methanococcales</taxon>
        <taxon>Methanocaldococcaceae</taxon>
        <taxon>Methanocaldococcus</taxon>
    </lineage>
</organism>
<dbReference type="EC" id="1.2.7.12" evidence="2"/>
<dbReference type="UniPathway" id="UPA00640">
    <property type="reaction ID" value="UER00692"/>
</dbReference>
<dbReference type="PANTHER" id="PTHR39673:SF5">
    <property type="entry name" value="TUNGSTEN-CONTAINING FORMYLMETHANOFURAN DEHYDROGENASE 2 SUBUNIT C"/>
    <property type="match status" value="1"/>
</dbReference>
<feature type="domain" description="Molybdopterin dinucleotide-binding" evidence="5">
    <location>
        <begin position="289"/>
        <end position="387"/>
    </location>
</feature>
<dbReference type="SUPFAM" id="SSF69336">
    <property type="entry name" value="Alpha subunit of glutamate synthase, C-terminal domain"/>
    <property type="match status" value="1"/>
</dbReference>
<dbReference type="GeneID" id="24892050"/>
<dbReference type="AlphaFoldDB" id="A0A076LDF4"/>
<name>A0A076LDF4_9EURY</name>
<dbReference type="SUPFAM" id="SSF50692">
    <property type="entry name" value="ADC-like"/>
    <property type="match status" value="1"/>
</dbReference>
<dbReference type="InterPro" id="IPR017550">
    <property type="entry name" value="Formylmethanofuran_DH_suC"/>
</dbReference>
<dbReference type="GO" id="GO:0030151">
    <property type="term" value="F:molybdenum ion binding"/>
    <property type="evidence" value="ECO:0007669"/>
    <property type="project" value="InterPro"/>
</dbReference>
<dbReference type="PANTHER" id="PTHR39673">
    <property type="entry name" value="TUNGSTEN FORMYLMETHANOFURAN DEHYDROGENASE, SUBUNIT C (FWDC)"/>
    <property type="match status" value="1"/>
</dbReference>
<dbReference type="CDD" id="cd00980">
    <property type="entry name" value="FwdC/FmdC"/>
    <property type="match status" value="1"/>
</dbReference>
<reference evidence="6 7" key="1">
    <citation type="journal article" date="2015" name="Int. J. Syst. Evol. Microbiol.">
        <title>M ethanocaldococcus bathoardescens sp. nov., a hyperthermophilic methanogen isolated from a volcanically active deep-sea hydrothermal vent.</title>
        <authorList>
            <person name="Stewart L.C."/>
            <person name="Jung J.H."/>
            <person name="Kim Y.T."/>
            <person name="Kwon S.W."/>
            <person name="Park C.S."/>
            <person name="Holden J.F."/>
        </authorList>
    </citation>
    <scope>NUCLEOTIDE SEQUENCE [LARGE SCALE GENOMIC DNA]</scope>
    <source>
        <strain evidence="6 7">JH146</strain>
    </source>
</reference>
<dbReference type="NCBIfam" id="TIGR03122">
    <property type="entry name" value="one_C_dehyd_C"/>
    <property type="match status" value="1"/>
</dbReference>
<dbReference type="GO" id="GO:0043546">
    <property type="term" value="F:molybdopterin cofactor binding"/>
    <property type="evidence" value="ECO:0007669"/>
    <property type="project" value="InterPro"/>
</dbReference>
<dbReference type="Pfam" id="PF01568">
    <property type="entry name" value="Molydop_binding"/>
    <property type="match status" value="1"/>
</dbReference>
<dbReference type="GO" id="GO:0019386">
    <property type="term" value="P:methanogenesis, from carbon dioxide"/>
    <property type="evidence" value="ECO:0007669"/>
    <property type="project" value="UniProtKB-UniPathway"/>
</dbReference>
<dbReference type="STRING" id="1301915.JH146_1419"/>
<dbReference type="InterPro" id="IPR006657">
    <property type="entry name" value="MoPterin_dinucl-bd_dom"/>
</dbReference>
<evidence type="ECO:0000313" key="6">
    <source>
        <dbReference type="EMBL" id="AIJ06261.1"/>
    </source>
</evidence>
<comment type="catalytic activity">
    <reaction evidence="4">
        <text>N-formylmethanofuran + 2 oxidized [2Fe-2S]-[ferredoxin] + H2O = methanofuran + 2 reduced [2Fe-2S]-[ferredoxin] + CO2 + H(+)</text>
        <dbReference type="Rhea" id="RHEA:19841"/>
        <dbReference type="Rhea" id="RHEA-COMP:10000"/>
        <dbReference type="Rhea" id="RHEA-COMP:10001"/>
        <dbReference type="ChEBI" id="CHEBI:15377"/>
        <dbReference type="ChEBI" id="CHEBI:15378"/>
        <dbReference type="ChEBI" id="CHEBI:16526"/>
        <dbReference type="ChEBI" id="CHEBI:33737"/>
        <dbReference type="ChEBI" id="CHEBI:33738"/>
        <dbReference type="ChEBI" id="CHEBI:57727"/>
        <dbReference type="ChEBI" id="CHEBI:58151"/>
        <dbReference type="EC" id="1.2.7.12"/>
    </reaction>
</comment>
<comment type="pathway">
    <text evidence="1">One-carbon metabolism; methanogenesis from CO(2); 5,10-methenyl-5,6,7,8-tetrahydromethanopterin from CO(2): step 1/3.</text>
</comment>
<evidence type="ECO:0000256" key="1">
    <source>
        <dbReference type="ARBA" id="ARBA00004830"/>
    </source>
</evidence>
<sequence length="412" mass="45278">MEIILIPKGEPDIPIEAEVINPDIFANKSKEEIESLLVWQGPNRYPISEFFDVDISSNGEKDVTIIIEGDVERVKYIGYQMSSGKIIINGNVGIQLGSEMKGGEIIVNGNAKHWVGREMEGGLIKINGNAGDYVGSAYRGSWHGMKGGKIIVEGDAGNNVGAAITGGEIIIKGNVRQFCGIRQNGGFIYIGGNAERAVGVEMTKGTIVVCGRIRFFAPGFEFIGEEKDLNINDMTIYGEYLKFIGDYAISRKPKGVLYALKEKNLGLIEPELYECYEDYRYDGGIKALLNTGSTVVQGEIIKGGKKFTEKYVKECAVCYIHPNDYAYLGKPKYVNVISEDKKASITLRAIPDDSLQEGTVFIPRSIWANVVIGSYTESMGSPLYKGCYVYVEPVKGKAEILTAEEIMKKIYG</sequence>
<protein>
    <recommendedName>
        <fullName evidence="2">formylmethanofuran dehydrogenase</fullName>
        <ecNumber evidence="2">1.2.7.12</ecNumber>
    </recommendedName>
</protein>
<dbReference type="OrthoDB" id="106216at2157"/>
<dbReference type="EMBL" id="CP009149">
    <property type="protein sequence ID" value="AIJ06261.1"/>
    <property type="molecule type" value="Genomic_DNA"/>
</dbReference>